<dbReference type="EMBL" id="BAAAZH010000003">
    <property type="protein sequence ID" value="GAA4110174.1"/>
    <property type="molecule type" value="Genomic_DNA"/>
</dbReference>
<evidence type="ECO:0008006" key="4">
    <source>
        <dbReference type="Google" id="ProtNLM"/>
    </source>
</evidence>
<evidence type="ECO:0000313" key="2">
    <source>
        <dbReference type="EMBL" id="GAA4110174.1"/>
    </source>
</evidence>
<evidence type="ECO:0000256" key="1">
    <source>
        <dbReference type="SAM" id="SignalP"/>
    </source>
</evidence>
<proteinExistence type="predicted"/>
<sequence>MRLRPVLALASAAVSLSVLVSGCGVSDATFEPGVAAKIGDRTISVQRVDDAVTPTCEALQANPQLIGQGFSGAQLRNIVLAQLALKDIADALATENGLDAEQIYTRNEETARGSITGVSDATAAKALPVFAASAYLNDVLDQVITAKLGATTDNQVRQAAANQLIADYQQKAGIETNPLFDPLDFTATGDEGTPQSLSVALSATAKAADAATPAPAAVGALPANQRCLPVAGAAPAS</sequence>
<feature type="signal peptide" evidence="1">
    <location>
        <begin position="1"/>
        <end position="20"/>
    </location>
</feature>
<comment type="caution">
    <text evidence="2">The sequence shown here is derived from an EMBL/GenBank/DDBJ whole genome shotgun (WGS) entry which is preliminary data.</text>
</comment>
<accession>A0ABP7XBW0</accession>
<name>A0ABP7XBW0_9ACTN</name>
<organism evidence="2 3">
    <name type="scientific">Nocardioides fonticola</name>
    <dbReference type="NCBI Taxonomy" id="450363"/>
    <lineage>
        <taxon>Bacteria</taxon>
        <taxon>Bacillati</taxon>
        <taxon>Actinomycetota</taxon>
        <taxon>Actinomycetes</taxon>
        <taxon>Propionibacteriales</taxon>
        <taxon>Nocardioidaceae</taxon>
        <taxon>Nocardioides</taxon>
    </lineage>
</organism>
<dbReference type="Proteomes" id="UP001501495">
    <property type="component" value="Unassembled WGS sequence"/>
</dbReference>
<dbReference type="PROSITE" id="PS51257">
    <property type="entry name" value="PROKAR_LIPOPROTEIN"/>
    <property type="match status" value="1"/>
</dbReference>
<dbReference type="RefSeq" id="WP_344731639.1">
    <property type="nucleotide sequence ID" value="NZ_BAAAZH010000003.1"/>
</dbReference>
<gene>
    <name evidence="2" type="ORF">GCM10022215_05150</name>
</gene>
<reference evidence="3" key="1">
    <citation type="journal article" date="2019" name="Int. J. Syst. Evol. Microbiol.">
        <title>The Global Catalogue of Microorganisms (GCM) 10K type strain sequencing project: providing services to taxonomists for standard genome sequencing and annotation.</title>
        <authorList>
            <consortium name="The Broad Institute Genomics Platform"/>
            <consortium name="The Broad Institute Genome Sequencing Center for Infectious Disease"/>
            <person name="Wu L."/>
            <person name="Ma J."/>
        </authorList>
    </citation>
    <scope>NUCLEOTIDE SEQUENCE [LARGE SCALE GENOMIC DNA]</scope>
    <source>
        <strain evidence="3">JCM 16703</strain>
    </source>
</reference>
<protein>
    <recommendedName>
        <fullName evidence="4">SurA-like protein</fullName>
    </recommendedName>
</protein>
<evidence type="ECO:0000313" key="3">
    <source>
        <dbReference type="Proteomes" id="UP001501495"/>
    </source>
</evidence>
<keyword evidence="3" id="KW-1185">Reference proteome</keyword>
<keyword evidence="1" id="KW-0732">Signal</keyword>
<feature type="chain" id="PRO_5046461776" description="SurA-like protein" evidence="1">
    <location>
        <begin position="21"/>
        <end position="237"/>
    </location>
</feature>